<dbReference type="Proteomes" id="UP000593601">
    <property type="component" value="Chromosome"/>
</dbReference>
<evidence type="ECO:0000256" key="5">
    <source>
        <dbReference type="ARBA" id="ARBA00023136"/>
    </source>
</evidence>
<gene>
    <name evidence="8" type="ORF">INP51_00625</name>
</gene>
<dbReference type="PROSITE" id="PS51257">
    <property type="entry name" value="PROKAR_LIPOPROTEIN"/>
    <property type="match status" value="1"/>
</dbReference>
<dbReference type="InterPro" id="IPR050957">
    <property type="entry name" value="BMP_lipoprotein"/>
</dbReference>
<evidence type="ECO:0000259" key="7">
    <source>
        <dbReference type="Pfam" id="PF02608"/>
    </source>
</evidence>
<keyword evidence="9" id="KW-1185">Reference proteome</keyword>
<evidence type="ECO:0000313" key="9">
    <source>
        <dbReference type="Proteomes" id="UP000593601"/>
    </source>
</evidence>
<dbReference type="InterPro" id="IPR028082">
    <property type="entry name" value="Peripla_BP_I"/>
</dbReference>
<protein>
    <submittedName>
        <fullName evidence="8">BMP family ABC transporter substrate-binding protein</fullName>
    </submittedName>
</protein>
<evidence type="ECO:0000256" key="1">
    <source>
        <dbReference type="ARBA" id="ARBA00004193"/>
    </source>
</evidence>
<evidence type="ECO:0000256" key="4">
    <source>
        <dbReference type="ARBA" id="ARBA00022729"/>
    </source>
</evidence>
<dbReference type="AlphaFoldDB" id="A0A7M2RHR1"/>
<dbReference type="KEGG" id="bliq:INP51_00625"/>
<organism evidence="8 9">
    <name type="scientific">Blautia liquoris</name>
    <dbReference type="NCBI Taxonomy" id="2779518"/>
    <lineage>
        <taxon>Bacteria</taxon>
        <taxon>Bacillati</taxon>
        <taxon>Bacillota</taxon>
        <taxon>Clostridia</taxon>
        <taxon>Lachnospirales</taxon>
        <taxon>Lachnospiraceae</taxon>
        <taxon>Blautia</taxon>
    </lineage>
</organism>
<evidence type="ECO:0000256" key="2">
    <source>
        <dbReference type="ARBA" id="ARBA00008610"/>
    </source>
</evidence>
<comment type="subcellular location">
    <subcellularLocation>
        <location evidence="1">Cell membrane</location>
        <topology evidence="1">Lipid-anchor</topology>
    </subcellularLocation>
</comment>
<dbReference type="EMBL" id="CP063304">
    <property type="protein sequence ID" value="QOV19524.1"/>
    <property type="molecule type" value="Genomic_DNA"/>
</dbReference>
<keyword evidence="6" id="KW-0449">Lipoprotein</keyword>
<keyword evidence="5" id="KW-0472">Membrane</keyword>
<evidence type="ECO:0000313" key="8">
    <source>
        <dbReference type="EMBL" id="QOV19524.1"/>
    </source>
</evidence>
<name>A0A7M2RHR1_9FIRM</name>
<comment type="similarity">
    <text evidence="2">Belongs to the BMP lipoprotein family.</text>
</comment>
<dbReference type="GO" id="GO:0005886">
    <property type="term" value="C:plasma membrane"/>
    <property type="evidence" value="ECO:0007669"/>
    <property type="project" value="UniProtKB-SubCell"/>
</dbReference>
<dbReference type="InterPro" id="IPR003760">
    <property type="entry name" value="PnrA-like"/>
</dbReference>
<dbReference type="PANTHER" id="PTHR34296">
    <property type="entry name" value="TRANSCRIPTIONAL ACTIVATOR PROTEIN MED"/>
    <property type="match status" value="1"/>
</dbReference>
<keyword evidence="3" id="KW-1003">Cell membrane</keyword>
<accession>A0A7M2RHR1</accession>
<reference evidence="8 9" key="1">
    <citation type="submission" date="2020-10" db="EMBL/GenBank/DDBJ databases">
        <title>Blautia liquoris sp.nov., isolated from the mud in a fermentation cellar used for the production of Chinese strong-flavoured liquor.</title>
        <authorList>
            <person name="Lu L."/>
        </authorList>
    </citation>
    <scope>NUCLEOTIDE SEQUENCE [LARGE SCALE GENOMIC DNA]</scope>
    <source>
        <strain evidence="8 9">LZLJ-3</strain>
    </source>
</reference>
<dbReference type="RefSeq" id="WP_193735844.1">
    <property type="nucleotide sequence ID" value="NZ_CP063304.1"/>
</dbReference>
<evidence type="ECO:0000256" key="3">
    <source>
        <dbReference type="ARBA" id="ARBA00022475"/>
    </source>
</evidence>
<feature type="domain" description="ABC transporter substrate-binding protein PnrA-like" evidence="7">
    <location>
        <begin position="44"/>
        <end position="333"/>
    </location>
</feature>
<dbReference type="Pfam" id="PF02608">
    <property type="entry name" value="Bmp"/>
    <property type="match status" value="1"/>
</dbReference>
<keyword evidence="4" id="KW-0732">Signal</keyword>
<sequence>MNIHKYKKIIKRSCMLFAVTGTFLLSACKNKNASIVLITNGMQTEDSASMNSAEEGVKKFTKNSNKTYTSVASKEQNTKGYEEAIDTALEAGAKVIICPGKEFETAVYNRQKDNLSVKFILLNGLPHAADSKKEKLRGNTHAVLFSEEQSGYLAGYSAVWEGNTNLGFMGGEKDDSTMYYGSGFVQGANDAAKEMGLKADQIVVRYGFLGTTLASPQVEQTAASWYDEGCQVIFGCDHSILNAIAKAASARGRRVITVDNILNDFSANVLSCISYNYGSAIYKVLNHMEEKEYPGGEAQTVKVGSDGVYIDFDHSTFHTFTPEKYDELCKELKSGSRKVKTVDVTKNLRKYKIENVTVNLEK</sequence>
<dbReference type="SUPFAM" id="SSF53822">
    <property type="entry name" value="Periplasmic binding protein-like I"/>
    <property type="match status" value="1"/>
</dbReference>
<evidence type="ECO:0000256" key="6">
    <source>
        <dbReference type="ARBA" id="ARBA00023288"/>
    </source>
</evidence>
<proteinExistence type="inferred from homology"/>
<dbReference type="Gene3D" id="3.40.50.2300">
    <property type="match status" value="2"/>
</dbReference>
<dbReference type="PANTHER" id="PTHR34296:SF2">
    <property type="entry name" value="ABC TRANSPORTER GUANOSINE-BINDING PROTEIN NUPN"/>
    <property type="match status" value="1"/>
</dbReference>